<dbReference type="Proteomes" id="UP000076761">
    <property type="component" value="Unassembled WGS sequence"/>
</dbReference>
<dbReference type="InParanoid" id="A0A165M8Y6"/>
<keyword evidence="2" id="KW-1185">Reference proteome</keyword>
<gene>
    <name evidence="1" type="ORF">NEOLEDRAFT_258686</name>
</gene>
<reference evidence="1 2" key="1">
    <citation type="journal article" date="2016" name="Mol. Biol. Evol.">
        <title>Comparative Genomics of Early-Diverging Mushroom-Forming Fungi Provides Insights into the Origins of Lignocellulose Decay Capabilities.</title>
        <authorList>
            <person name="Nagy L.G."/>
            <person name="Riley R."/>
            <person name="Tritt A."/>
            <person name="Adam C."/>
            <person name="Daum C."/>
            <person name="Floudas D."/>
            <person name="Sun H."/>
            <person name="Yadav J.S."/>
            <person name="Pangilinan J."/>
            <person name="Larsson K.H."/>
            <person name="Matsuura K."/>
            <person name="Barry K."/>
            <person name="Labutti K."/>
            <person name="Kuo R."/>
            <person name="Ohm R.A."/>
            <person name="Bhattacharya S.S."/>
            <person name="Shirouzu T."/>
            <person name="Yoshinaga Y."/>
            <person name="Martin F.M."/>
            <person name="Grigoriev I.V."/>
            <person name="Hibbett D.S."/>
        </authorList>
    </citation>
    <scope>NUCLEOTIDE SEQUENCE [LARGE SCALE GENOMIC DNA]</scope>
    <source>
        <strain evidence="1 2">HHB14362 ss-1</strain>
    </source>
</reference>
<organism evidence="1 2">
    <name type="scientific">Neolentinus lepideus HHB14362 ss-1</name>
    <dbReference type="NCBI Taxonomy" id="1314782"/>
    <lineage>
        <taxon>Eukaryota</taxon>
        <taxon>Fungi</taxon>
        <taxon>Dikarya</taxon>
        <taxon>Basidiomycota</taxon>
        <taxon>Agaricomycotina</taxon>
        <taxon>Agaricomycetes</taxon>
        <taxon>Gloeophyllales</taxon>
        <taxon>Gloeophyllaceae</taxon>
        <taxon>Neolentinus</taxon>
    </lineage>
</organism>
<proteinExistence type="predicted"/>
<evidence type="ECO:0000313" key="2">
    <source>
        <dbReference type="Proteomes" id="UP000076761"/>
    </source>
</evidence>
<name>A0A165M8Y6_9AGAM</name>
<accession>A0A165M8Y6</accession>
<protein>
    <submittedName>
        <fullName evidence="1">Uncharacterized protein</fullName>
    </submittedName>
</protein>
<dbReference type="AlphaFoldDB" id="A0A165M8Y6"/>
<evidence type="ECO:0000313" key="1">
    <source>
        <dbReference type="EMBL" id="KZT18042.1"/>
    </source>
</evidence>
<sequence length="164" mass="18086">MERDGERADIFMCFSTRAPSSHRCSRKFQSAGMLHFLLYPHLNAAVFLQKARKLVGAGIPRHRPPSRKVSHPRLRPDGVLIRFRNGSSEHHPPPSPRAIPIFPSSLSPIPFNSVCCRFRRGQSCLMAPSLLASTAIQIASSPFINGILIVPVAVSSTSHPDEDL</sequence>
<dbReference type="EMBL" id="KV425720">
    <property type="protein sequence ID" value="KZT18042.1"/>
    <property type="molecule type" value="Genomic_DNA"/>
</dbReference>